<evidence type="ECO:0000313" key="1">
    <source>
        <dbReference type="EMBL" id="WOB10030.1"/>
    </source>
</evidence>
<gene>
    <name evidence="1" type="ORF">RXV79_08175</name>
</gene>
<keyword evidence="1" id="KW-0969">Cilium</keyword>
<organism evidence="1 2">
    <name type="scientific">Piscinibacter gummiphilus</name>
    <dbReference type="NCBI Taxonomy" id="946333"/>
    <lineage>
        <taxon>Bacteria</taxon>
        <taxon>Pseudomonadati</taxon>
        <taxon>Pseudomonadota</taxon>
        <taxon>Betaproteobacteria</taxon>
        <taxon>Burkholderiales</taxon>
        <taxon>Sphaerotilaceae</taxon>
        <taxon>Piscinibacter</taxon>
    </lineage>
</organism>
<accession>A0ABZ0CYJ7</accession>
<keyword evidence="1" id="KW-0966">Cell projection</keyword>
<keyword evidence="1" id="KW-0282">Flagellum</keyword>
<proteinExistence type="predicted"/>
<reference evidence="1 2" key="1">
    <citation type="submission" date="2023-10" db="EMBL/GenBank/DDBJ databases">
        <title>Bacteria for the degradation of biodegradable plastic PBAT(Polybutylene adipate terephthalate).</title>
        <authorList>
            <person name="Weon H.-Y."/>
            <person name="Yeon J."/>
        </authorList>
    </citation>
    <scope>NUCLEOTIDE SEQUENCE [LARGE SCALE GENOMIC DNA]</scope>
    <source>
        <strain evidence="1 2">SBD 7-3</strain>
    </source>
</reference>
<keyword evidence="2" id="KW-1185">Reference proteome</keyword>
<sequence>MSAISSIAISGMNAATTQLGVAAHNVANAVTPAFRRQQVLQQSQANGGVSTQITRASEPGSNLAADLVQQKVALYSFKANLRTVQVEHEMLGSLIDLKA</sequence>
<protein>
    <submittedName>
        <fullName evidence="1">Flagellar basal body rod protein</fullName>
    </submittedName>
</protein>
<dbReference type="RefSeq" id="WP_316702925.1">
    <property type="nucleotide sequence ID" value="NZ_CP136336.1"/>
</dbReference>
<dbReference type="EMBL" id="CP136336">
    <property type="protein sequence ID" value="WOB10030.1"/>
    <property type="molecule type" value="Genomic_DNA"/>
</dbReference>
<evidence type="ECO:0000313" key="2">
    <source>
        <dbReference type="Proteomes" id="UP001303946"/>
    </source>
</evidence>
<name>A0ABZ0CYJ7_9BURK</name>
<dbReference type="Proteomes" id="UP001303946">
    <property type="component" value="Chromosome"/>
</dbReference>